<evidence type="ECO:0000256" key="4">
    <source>
        <dbReference type="ARBA" id="ARBA00023136"/>
    </source>
</evidence>
<keyword evidence="2 5" id="KW-0812">Transmembrane</keyword>
<comment type="subcellular location">
    <subcellularLocation>
        <location evidence="1">Membrane</location>
        <topology evidence="1">Multi-pass membrane protein</topology>
    </subcellularLocation>
</comment>
<sequence length="134" mass="14807">MASLTCVASDLVPLLNGITNTTTAADYICRQFSAVHNSFTDVAHAINNTYLLFSAYLVFAMQLGFAMLYAGSVRAKNIMNIMLTNVLGVVINGLFYYLFGFTFAFGSPSNNFIGRCELREVHGWLKEIESPPIF</sequence>
<evidence type="ECO:0000313" key="8">
    <source>
        <dbReference type="Proteomes" id="UP000607653"/>
    </source>
</evidence>
<dbReference type="Pfam" id="PF00909">
    <property type="entry name" value="Ammonium_transp"/>
    <property type="match status" value="1"/>
</dbReference>
<evidence type="ECO:0000259" key="6">
    <source>
        <dbReference type="Pfam" id="PF00909"/>
    </source>
</evidence>
<keyword evidence="3 5" id="KW-1133">Transmembrane helix</keyword>
<dbReference type="InterPro" id="IPR029020">
    <property type="entry name" value="Ammonium/urea_transptr"/>
</dbReference>
<dbReference type="Proteomes" id="UP000607653">
    <property type="component" value="Unassembled WGS sequence"/>
</dbReference>
<evidence type="ECO:0000256" key="1">
    <source>
        <dbReference type="ARBA" id="ARBA00004141"/>
    </source>
</evidence>
<dbReference type="InterPro" id="IPR024041">
    <property type="entry name" value="NH4_transpt_AmtB-like_dom"/>
</dbReference>
<evidence type="ECO:0000313" key="7">
    <source>
        <dbReference type="EMBL" id="DAD40149.1"/>
    </source>
</evidence>
<proteinExistence type="predicted"/>
<feature type="domain" description="Ammonium transporter AmtB-like" evidence="6">
    <location>
        <begin position="50"/>
        <end position="119"/>
    </location>
</feature>
<protein>
    <recommendedName>
        <fullName evidence="6">Ammonium transporter AmtB-like domain-containing protein</fullName>
    </recommendedName>
</protein>
<dbReference type="Gene3D" id="1.10.3430.10">
    <property type="entry name" value="Ammonium transporter AmtB like domains"/>
    <property type="match status" value="1"/>
</dbReference>
<dbReference type="SUPFAM" id="SSF111352">
    <property type="entry name" value="Ammonium transporter"/>
    <property type="match status" value="1"/>
</dbReference>
<accession>A0A822Z9T1</accession>
<dbReference type="GO" id="GO:0016020">
    <property type="term" value="C:membrane"/>
    <property type="evidence" value="ECO:0007669"/>
    <property type="project" value="UniProtKB-SubCell"/>
</dbReference>
<name>A0A822Z9T1_NELNU</name>
<dbReference type="GO" id="GO:0008519">
    <property type="term" value="F:ammonium channel activity"/>
    <property type="evidence" value="ECO:0007669"/>
    <property type="project" value="InterPro"/>
</dbReference>
<dbReference type="AlphaFoldDB" id="A0A822Z9T1"/>
<evidence type="ECO:0000256" key="2">
    <source>
        <dbReference type="ARBA" id="ARBA00022692"/>
    </source>
</evidence>
<organism evidence="7 8">
    <name type="scientific">Nelumbo nucifera</name>
    <name type="common">Sacred lotus</name>
    <dbReference type="NCBI Taxonomy" id="4432"/>
    <lineage>
        <taxon>Eukaryota</taxon>
        <taxon>Viridiplantae</taxon>
        <taxon>Streptophyta</taxon>
        <taxon>Embryophyta</taxon>
        <taxon>Tracheophyta</taxon>
        <taxon>Spermatophyta</taxon>
        <taxon>Magnoliopsida</taxon>
        <taxon>Proteales</taxon>
        <taxon>Nelumbonaceae</taxon>
        <taxon>Nelumbo</taxon>
    </lineage>
</organism>
<feature type="transmembrane region" description="Helical" evidence="5">
    <location>
        <begin position="82"/>
        <end position="105"/>
    </location>
</feature>
<evidence type="ECO:0000256" key="5">
    <source>
        <dbReference type="SAM" id="Phobius"/>
    </source>
</evidence>
<dbReference type="EMBL" id="DUZY01000005">
    <property type="protein sequence ID" value="DAD40149.1"/>
    <property type="molecule type" value="Genomic_DNA"/>
</dbReference>
<comment type="caution">
    <text evidence="7">The sequence shown here is derived from an EMBL/GenBank/DDBJ whole genome shotgun (WGS) entry which is preliminary data.</text>
</comment>
<keyword evidence="4 5" id="KW-0472">Membrane</keyword>
<keyword evidence="8" id="KW-1185">Reference proteome</keyword>
<dbReference type="PANTHER" id="PTHR11730:SF121">
    <property type="entry name" value="AMMONIUM TRANSPORTER 1 MEMBER 1"/>
    <property type="match status" value="1"/>
</dbReference>
<dbReference type="PANTHER" id="PTHR11730">
    <property type="entry name" value="AMMONIUM TRANSPORTER"/>
    <property type="match status" value="1"/>
</dbReference>
<reference evidence="7 8" key="1">
    <citation type="journal article" date="2020" name="Mol. Biol. Evol.">
        <title>Distinct Expression and Methylation Patterns for Genes with Different Fates following a Single Whole-Genome Duplication in Flowering Plants.</title>
        <authorList>
            <person name="Shi T."/>
            <person name="Rahmani R.S."/>
            <person name="Gugger P.F."/>
            <person name="Wang M."/>
            <person name="Li H."/>
            <person name="Zhang Y."/>
            <person name="Li Z."/>
            <person name="Wang Q."/>
            <person name="Van de Peer Y."/>
            <person name="Marchal K."/>
            <person name="Chen J."/>
        </authorList>
    </citation>
    <scope>NUCLEOTIDE SEQUENCE [LARGE SCALE GENOMIC DNA]</scope>
    <source>
        <tissue evidence="7">Leaf</tissue>
    </source>
</reference>
<feature type="transmembrane region" description="Helical" evidence="5">
    <location>
        <begin position="50"/>
        <end position="70"/>
    </location>
</feature>
<evidence type="ECO:0000256" key="3">
    <source>
        <dbReference type="ARBA" id="ARBA00022989"/>
    </source>
</evidence>
<gene>
    <name evidence="7" type="ORF">HUJ06_014472</name>
</gene>